<evidence type="ECO:0000259" key="5">
    <source>
        <dbReference type="PROSITE" id="PS50069"/>
    </source>
</evidence>
<dbReference type="Pfam" id="PF00888">
    <property type="entry name" value="Cullin"/>
    <property type="match status" value="1"/>
</dbReference>
<evidence type="ECO:0000256" key="4">
    <source>
        <dbReference type="SAM" id="MobiDB-lite"/>
    </source>
</evidence>
<dbReference type="Gene3D" id="3.30.230.130">
    <property type="entry name" value="Cullin, Chain C, Domain 2"/>
    <property type="match status" value="1"/>
</dbReference>
<dbReference type="RefSeq" id="XP_009492648.1">
    <property type="nucleotide sequence ID" value="XM_009494373.1"/>
</dbReference>
<dbReference type="PROSITE" id="PS50069">
    <property type="entry name" value="CULLIN_2"/>
    <property type="match status" value="1"/>
</dbReference>
<evidence type="ECO:0000313" key="6">
    <source>
        <dbReference type="EMBL" id="KCV72947.1"/>
    </source>
</evidence>
<evidence type="ECO:0000256" key="1">
    <source>
        <dbReference type="ARBA" id="ARBA00006019"/>
    </source>
</evidence>
<proteinExistence type="inferred from homology"/>
<dbReference type="InterPro" id="IPR016159">
    <property type="entry name" value="Cullin_repeat-like_dom_sf"/>
</dbReference>
<dbReference type="SUPFAM" id="SSF74788">
    <property type="entry name" value="Cullin repeat-like"/>
    <property type="match status" value="1"/>
</dbReference>
<dbReference type="SUPFAM" id="SSF75632">
    <property type="entry name" value="Cullin homology domain"/>
    <property type="match status" value="1"/>
</dbReference>
<accession>A0A058ZHI6</accession>
<dbReference type="InterPro" id="IPR045093">
    <property type="entry name" value="Cullin"/>
</dbReference>
<evidence type="ECO:0000313" key="7">
    <source>
        <dbReference type="Proteomes" id="UP000030693"/>
    </source>
</evidence>
<dbReference type="InterPro" id="IPR001373">
    <property type="entry name" value="Cullin_N"/>
</dbReference>
<feature type="domain" description="Cullin family profile" evidence="5">
    <location>
        <begin position="531"/>
        <end position="813"/>
    </location>
</feature>
<reference evidence="6" key="1">
    <citation type="submission" date="2013-04" db="EMBL/GenBank/DDBJ databases">
        <title>The Genome Sequence of Fonticula alba ATCC 38817.</title>
        <authorList>
            <consortium name="The Broad Institute Genomics Platform"/>
            <person name="Russ C."/>
            <person name="Cuomo C."/>
            <person name="Burger G."/>
            <person name="Gray M.W."/>
            <person name="Holland P.W.H."/>
            <person name="King N."/>
            <person name="Lang F.B.F."/>
            <person name="Roger A.J."/>
            <person name="Ruiz-Trillo I."/>
            <person name="Brown M."/>
            <person name="Walker B."/>
            <person name="Young S."/>
            <person name="Zeng Q."/>
            <person name="Gargeya S."/>
            <person name="Fitzgerald M."/>
            <person name="Haas B."/>
            <person name="Abouelleil A."/>
            <person name="Allen A.W."/>
            <person name="Alvarado L."/>
            <person name="Arachchi H.M."/>
            <person name="Berlin A.M."/>
            <person name="Chapman S.B."/>
            <person name="Gainer-Dewar J."/>
            <person name="Goldberg J."/>
            <person name="Griggs A."/>
            <person name="Gujja S."/>
            <person name="Hansen M."/>
            <person name="Howarth C."/>
            <person name="Imamovic A."/>
            <person name="Ireland A."/>
            <person name="Larimer J."/>
            <person name="McCowan C."/>
            <person name="Murphy C."/>
            <person name="Pearson M."/>
            <person name="Poon T.W."/>
            <person name="Priest M."/>
            <person name="Roberts A."/>
            <person name="Saif S."/>
            <person name="Shea T."/>
            <person name="Sisk P."/>
            <person name="Sykes S."/>
            <person name="Wortman J."/>
            <person name="Nusbaum C."/>
            <person name="Birren B."/>
        </authorList>
    </citation>
    <scope>NUCLEOTIDE SEQUENCE [LARGE SCALE GENOMIC DNA]</scope>
    <source>
        <strain evidence="6">ATCC 38817</strain>
    </source>
</reference>
<feature type="region of interest" description="Disordered" evidence="4">
    <location>
        <begin position="150"/>
        <end position="173"/>
    </location>
</feature>
<dbReference type="PANTHER" id="PTHR11932">
    <property type="entry name" value="CULLIN"/>
    <property type="match status" value="1"/>
</dbReference>
<comment type="similarity">
    <text evidence="1 2 3">Belongs to the cullin family.</text>
</comment>
<feature type="compositionally biased region" description="Low complexity" evidence="4">
    <location>
        <begin position="150"/>
        <end position="164"/>
    </location>
</feature>
<dbReference type="OrthoDB" id="27073at2759"/>
<evidence type="ECO:0000256" key="2">
    <source>
        <dbReference type="PROSITE-ProRule" id="PRU00330"/>
    </source>
</evidence>
<dbReference type="Proteomes" id="UP000030693">
    <property type="component" value="Unassembled WGS sequence"/>
</dbReference>
<organism evidence="6">
    <name type="scientific">Fonticula alba</name>
    <name type="common">Slime mold</name>
    <dbReference type="NCBI Taxonomy" id="691883"/>
    <lineage>
        <taxon>Eukaryota</taxon>
        <taxon>Rotosphaerida</taxon>
        <taxon>Fonticulaceae</taxon>
        <taxon>Fonticula</taxon>
    </lineage>
</organism>
<keyword evidence="7" id="KW-1185">Reference proteome</keyword>
<sequence>MWATILNSLHDPEFGRTWGRIQGFMDNMFCIATEPGPEGPLLRHSVFTDIPLPAAERISDVHQLINAGHFEALHLLFSACFHKIAADQARALQAVVTRGDTYLLGEYSMRWIVFSTCARSLDAAFSHVNLLLKSHLASLNHKDVAAGGTAAPASASSLGPSDPGRAGHPPPSQQHAHLLAKYRALSASPRSRLSLLELALHSWSRKVIHPMCLEENGPLIRALLNCLRQLREEAGSFTTAGASTHAGVSPQPGSSALNLIAIIVRSLQFVERRLFSAQNAGGELEDSSKLGDNPRSVFRNCFVEPFLRQTASYYSSKSTEMLRQCELSGARPGMSAGTLPFGRYVETVEACLEFEAKNAEVFLDTFALARLLAQVRQSLVGDHLRLFSSEAEALIRQNATTELSKIYHLVSFVPEGLTSFQTTLQAHITQEARAIEPGNTAKTTFSYVLDMCRLLLSHRSRVRILFDDEPLFTASIDKAFREVLNDPEHHLIPFYRQLAFAMHLIAFSFAGWELSSIAPRGMMLSLKLTEDCHLGRFQPREDNDAIQNVQAATTLLFKFLSNKSHFRQCYIGYLNHRLMFLHNVLSFFRADKLLRNPLPDMERVLALWNAQMAFESRYLNILGLLCGRNYIYPMRRMLGDAGQSFTLNKQMLSLRGAAAYQPRDGQPPPPVLHVLVCNRFFWPMVPGRANSSIAPSTTGVSDTFGFPLTPSIQARSGLSPGPLDGPRPTTLQLPAELLGVVLHFETEYVSRFPGRRLTWLHDAGRACLRMTSPRLPAPVEVYATAHQALILRLLTIWGPASVGHFMEHAGLQDPLQFLLQVGPLCQAGLILLQGPPPQQADVCLWDLGPDLVLDLNPAYHPSTEEDIAFFPMRRATLEDPAYRGNGFLFADTPASGVANMQAAPAGSRLHTQGADPTAGYLPAPAAPALELNINLLASLAGLEEVSELDLQMGATVDSEAGRSMSMEDDLSTLPSGGSGSASSEGADHSSVSFRPMSTVSSTASSGASSGSGTAPGPGAVDQLSLASTLARAAAAAAATASGAGQATGSPSRPFPGPNASPPGAASAPPAPAAHSAATSPAPGQLPGASAGAMATTAPPLVNGSRGWRRQFYQATAVRIMKITRQVPSVAALRDMIANWQQLKFPQIRPPTKDEVASVVDYLVDLDYVTRTPDGQLAYLP</sequence>
<dbReference type="InterPro" id="IPR036317">
    <property type="entry name" value="Cullin_homology_sf"/>
</dbReference>
<dbReference type="EMBL" id="KB932201">
    <property type="protein sequence ID" value="KCV72947.1"/>
    <property type="molecule type" value="Genomic_DNA"/>
</dbReference>
<evidence type="ECO:0000256" key="3">
    <source>
        <dbReference type="RuleBase" id="RU003829"/>
    </source>
</evidence>
<feature type="compositionally biased region" description="Low complexity" evidence="4">
    <location>
        <begin position="1061"/>
        <end position="1082"/>
    </location>
</feature>
<dbReference type="STRING" id="691883.A0A058ZHI6"/>
<feature type="region of interest" description="Disordered" evidence="4">
    <location>
        <begin position="1042"/>
        <end position="1101"/>
    </location>
</feature>
<name>A0A058ZHI6_FONAL</name>
<feature type="compositionally biased region" description="Low complexity" evidence="4">
    <location>
        <begin position="1042"/>
        <end position="1051"/>
    </location>
</feature>
<dbReference type="GeneID" id="20525227"/>
<dbReference type="Gene3D" id="1.20.1310.10">
    <property type="entry name" value="Cullin Repeats"/>
    <property type="match status" value="3"/>
</dbReference>
<dbReference type="GO" id="GO:0006511">
    <property type="term" value="P:ubiquitin-dependent protein catabolic process"/>
    <property type="evidence" value="ECO:0007669"/>
    <property type="project" value="InterPro"/>
</dbReference>
<gene>
    <name evidence="6" type="ORF">H696_00502</name>
</gene>
<protein>
    <recommendedName>
        <fullName evidence="5">Cullin family profile domain-containing protein</fullName>
    </recommendedName>
</protein>
<dbReference type="AlphaFoldDB" id="A0A058ZHI6"/>
<dbReference type="eggNOG" id="KOG2166">
    <property type="taxonomic scope" value="Eukaryota"/>
</dbReference>
<dbReference type="InterPro" id="IPR016158">
    <property type="entry name" value="Cullin_homology"/>
</dbReference>
<feature type="region of interest" description="Disordered" evidence="4">
    <location>
        <begin position="959"/>
        <end position="1019"/>
    </location>
</feature>
<dbReference type="GO" id="GO:0031625">
    <property type="term" value="F:ubiquitin protein ligase binding"/>
    <property type="evidence" value="ECO:0007669"/>
    <property type="project" value="InterPro"/>
</dbReference>
<feature type="compositionally biased region" description="Low complexity" evidence="4">
    <location>
        <begin position="971"/>
        <end position="1019"/>
    </location>
</feature>